<dbReference type="InterPro" id="IPR015943">
    <property type="entry name" value="WD40/YVTN_repeat-like_dom_sf"/>
</dbReference>
<feature type="repeat" description="WD" evidence="11">
    <location>
        <begin position="116"/>
        <end position="148"/>
    </location>
</feature>
<evidence type="ECO:0000256" key="7">
    <source>
        <dbReference type="ARBA" id="ARBA00022927"/>
    </source>
</evidence>
<dbReference type="InterPro" id="IPR044536">
    <property type="entry name" value="PEX7"/>
</dbReference>
<comment type="similarity">
    <text evidence="9">Belongs to the WD repeat peroxin-7 family.</text>
</comment>
<evidence type="ECO:0000256" key="10">
    <source>
        <dbReference type="ARBA" id="ARBA00032565"/>
    </source>
</evidence>
<protein>
    <recommendedName>
        <fullName evidence="10">Peroxin-7</fullName>
    </recommendedName>
</protein>
<feature type="repeat" description="WD" evidence="11">
    <location>
        <begin position="206"/>
        <end position="241"/>
    </location>
</feature>
<accession>A0A8J5XCW1</accession>
<dbReference type="PROSITE" id="PS00678">
    <property type="entry name" value="WD_REPEATS_1"/>
    <property type="match status" value="1"/>
</dbReference>
<dbReference type="EMBL" id="JAGTXO010000051">
    <property type="protein sequence ID" value="KAG8458440.1"/>
    <property type="molecule type" value="Genomic_DNA"/>
</dbReference>
<dbReference type="PROSITE" id="PS50082">
    <property type="entry name" value="WD_REPEATS_2"/>
    <property type="match status" value="4"/>
</dbReference>
<dbReference type="Gene3D" id="2.130.10.10">
    <property type="entry name" value="YVTN repeat-like/Quinoprotein amine dehydrogenase"/>
    <property type="match status" value="1"/>
</dbReference>
<keyword evidence="4" id="KW-0963">Cytoplasm</keyword>
<proteinExistence type="inferred from homology"/>
<evidence type="ECO:0000313" key="12">
    <source>
        <dbReference type="EMBL" id="KAG8458440.1"/>
    </source>
</evidence>
<sequence length="358" mass="37247">MAAAPPLVVAPVEFAACSLAWSPYDERRLAVATGANFGIVGNGAQVVLDVRAGAPPPAPPAALAPVCRLLTNDSLNDCAWSETREHHLLAACGDGSLKLWDLELARTHGGRPLAAARAHDAEVSGVDWSSLRKDLVASCGWDRAVKVWAAEALHEPIATLFAPPHGAPEVHDVRWAPHAAGTLASASGDGAARVWALQSGKAELVLGAHGADVLSVDWHKYAGHTLATGCVDQLIRVWDLRRPATPVGVLRGHRLAVRRVRFSPHDSRLLLSCSYDMSAAVWDAAAPYALATYAHHSEFVTGAEWALFTPGLIATCSWDGTVSLLGAPGAPHGGGGGAALEADGALLALPRAEASAPT</sequence>
<dbReference type="PROSITE" id="PS50294">
    <property type="entry name" value="WD_REPEATS_REGION"/>
    <property type="match status" value="2"/>
</dbReference>
<dbReference type="OMA" id="FAVHWNL"/>
<evidence type="ECO:0000256" key="4">
    <source>
        <dbReference type="ARBA" id="ARBA00022490"/>
    </source>
</evidence>
<dbReference type="SUPFAM" id="SSF50978">
    <property type="entry name" value="WD40 repeat-like"/>
    <property type="match status" value="1"/>
</dbReference>
<reference evidence="12" key="1">
    <citation type="submission" date="2021-05" db="EMBL/GenBank/DDBJ databases">
        <title>The genome of the haptophyte Pavlova lutheri (Diacronema luteri, Pavlovales) - a model for lipid biosynthesis in eukaryotic algae.</title>
        <authorList>
            <person name="Hulatt C.J."/>
            <person name="Posewitz M.C."/>
        </authorList>
    </citation>
    <scope>NUCLEOTIDE SEQUENCE</scope>
    <source>
        <strain evidence="12">NIVA-4/92</strain>
    </source>
</reference>
<keyword evidence="7" id="KW-0653">Protein transport</keyword>
<evidence type="ECO:0000256" key="9">
    <source>
        <dbReference type="ARBA" id="ARBA00024017"/>
    </source>
</evidence>
<keyword evidence="5 11" id="KW-0853">WD repeat</keyword>
<dbReference type="AlphaFoldDB" id="A0A8J5XCW1"/>
<dbReference type="InterPro" id="IPR036322">
    <property type="entry name" value="WD40_repeat_dom_sf"/>
</dbReference>
<dbReference type="InterPro" id="IPR019775">
    <property type="entry name" value="WD40_repeat_CS"/>
</dbReference>
<evidence type="ECO:0000256" key="8">
    <source>
        <dbReference type="ARBA" id="ARBA00023140"/>
    </source>
</evidence>
<dbReference type="PANTHER" id="PTHR46027">
    <property type="entry name" value="PEROXISOMAL TARGETING SIGNAL 2 RECEPTOR"/>
    <property type="match status" value="1"/>
</dbReference>
<dbReference type="Proteomes" id="UP000751190">
    <property type="component" value="Unassembled WGS sequence"/>
</dbReference>
<evidence type="ECO:0000313" key="13">
    <source>
        <dbReference type="Proteomes" id="UP000751190"/>
    </source>
</evidence>
<keyword evidence="6" id="KW-0677">Repeat</keyword>
<dbReference type="InterPro" id="IPR001680">
    <property type="entry name" value="WD40_rpt"/>
</dbReference>
<dbReference type="PANTHER" id="PTHR46027:SF1">
    <property type="entry name" value="PEROXISOMAL TARGETING SIGNAL 2 RECEPTOR"/>
    <property type="match status" value="1"/>
</dbReference>
<dbReference type="GO" id="GO:0005829">
    <property type="term" value="C:cytosol"/>
    <property type="evidence" value="ECO:0007669"/>
    <property type="project" value="UniProtKB-SubCell"/>
</dbReference>
<evidence type="ECO:0000256" key="5">
    <source>
        <dbReference type="ARBA" id="ARBA00022574"/>
    </source>
</evidence>
<keyword evidence="13" id="KW-1185">Reference proteome</keyword>
<comment type="caution">
    <text evidence="12">The sequence shown here is derived from an EMBL/GenBank/DDBJ whole genome shotgun (WGS) entry which is preliminary data.</text>
</comment>
<dbReference type="SMART" id="SM00320">
    <property type="entry name" value="WD40"/>
    <property type="match status" value="6"/>
</dbReference>
<evidence type="ECO:0000256" key="11">
    <source>
        <dbReference type="PROSITE-ProRule" id="PRU00221"/>
    </source>
</evidence>
<keyword evidence="3" id="KW-0813">Transport</keyword>
<dbReference type="PRINTS" id="PR00320">
    <property type="entry name" value="GPROTEINBRPT"/>
</dbReference>
<dbReference type="GO" id="GO:0016558">
    <property type="term" value="P:protein import into peroxisome matrix"/>
    <property type="evidence" value="ECO:0007669"/>
    <property type="project" value="InterPro"/>
</dbReference>
<evidence type="ECO:0000256" key="3">
    <source>
        <dbReference type="ARBA" id="ARBA00022448"/>
    </source>
</evidence>
<keyword evidence="8" id="KW-0576">Peroxisome</keyword>
<feature type="repeat" description="WD" evidence="11">
    <location>
        <begin position="250"/>
        <end position="292"/>
    </location>
</feature>
<dbReference type="CDD" id="cd00200">
    <property type="entry name" value="WD40"/>
    <property type="match status" value="1"/>
</dbReference>
<gene>
    <name evidence="12" type="ORF">KFE25_004318</name>
</gene>
<organism evidence="12 13">
    <name type="scientific">Diacronema lutheri</name>
    <name type="common">Unicellular marine alga</name>
    <name type="synonym">Monochrysis lutheri</name>
    <dbReference type="NCBI Taxonomy" id="2081491"/>
    <lineage>
        <taxon>Eukaryota</taxon>
        <taxon>Haptista</taxon>
        <taxon>Haptophyta</taxon>
        <taxon>Pavlovophyceae</taxon>
        <taxon>Pavlovales</taxon>
        <taxon>Pavlovaceae</taxon>
        <taxon>Diacronema</taxon>
    </lineage>
</organism>
<evidence type="ECO:0000256" key="1">
    <source>
        <dbReference type="ARBA" id="ARBA00004253"/>
    </source>
</evidence>
<comment type="subcellular location">
    <subcellularLocation>
        <location evidence="2">Cytoplasm</location>
        <location evidence="2">Cytosol</location>
    </subcellularLocation>
    <subcellularLocation>
        <location evidence="1">Peroxisome matrix</location>
    </subcellularLocation>
</comment>
<dbReference type="GO" id="GO:0005053">
    <property type="term" value="F:peroxisome matrix targeting signal-2 binding"/>
    <property type="evidence" value="ECO:0007669"/>
    <property type="project" value="InterPro"/>
</dbReference>
<evidence type="ECO:0000256" key="6">
    <source>
        <dbReference type="ARBA" id="ARBA00022737"/>
    </source>
</evidence>
<dbReference type="OrthoDB" id="273771at2759"/>
<dbReference type="InterPro" id="IPR020472">
    <property type="entry name" value="WD40_PAC1"/>
</dbReference>
<feature type="repeat" description="WD" evidence="11">
    <location>
        <begin position="170"/>
        <end position="205"/>
    </location>
</feature>
<evidence type="ECO:0000256" key="2">
    <source>
        <dbReference type="ARBA" id="ARBA00004514"/>
    </source>
</evidence>
<dbReference type="Pfam" id="PF00400">
    <property type="entry name" value="WD40"/>
    <property type="match status" value="5"/>
</dbReference>
<dbReference type="GO" id="GO:0005782">
    <property type="term" value="C:peroxisomal matrix"/>
    <property type="evidence" value="ECO:0007669"/>
    <property type="project" value="UniProtKB-SubCell"/>
</dbReference>
<name>A0A8J5XCW1_DIALT</name>